<dbReference type="RefSeq" id="WP_344438715.1">
    <property type="nucleotide sequence ID" value="NZ_BAAASL010000025.1"/>
</dbReference>
<keyword evidence="3" id="KW-1185">Reference proteome</keyword>
<comment type="caution">
    <text evidence="2">The sequence shown here is derived from an EMBL/GenBank/DDBJ whole genome shotgun (WGS) entry which is preliminary data.</text>
</comment>
<evidence type="ECO:0000313" key="3">
    <source>
        <dbReference type="Proteomes" id="UP001500886"/>
    </source>
</evidence>
<dbReference type="Pfam" id="PF22659">
    <property type="entry name" value="YycE-like_C"/>
    <property type="match status" value="1"/>
</dbReference>
<dbReference type="EMBL" id="BAAASL010000025">
    <property type="protein sequence ID" value="GAA2724094.1"/>
    <property type="molecule type" value="Genomic_DNA"/>
</dbReference>
<organism evidence="2 3">
    <name type="scientific">Streptomyces luteosporeus</name>
    <dbReference type="NCBI Taxonomy" id="173856"/>
    <lineage>
        <taxon>Bacteria</taxon>
        <taxon>Bacillati</taxon>
        <taxon>Actinomycetota</taxon>
        <taxon>Actinomycetes</taxon>
        <taxon>Kitasatosporales</taxon>
        <taxon>Streptomycetaceae</taxon>
        <taxon>Streptomyces</taxon>
    </lineage>
</organism>
<dbReference type="CDD" id="cd06587">
    <property type="entry name" value="VOC"/>
    <property type="match status" value="1"/>
</dbReference>
<dbReference type="PROSITE" id="PS51819">
    <property type="entry name" value="VOC"/>
    <property type="match status" value="1"/>
</dbReference>
<gene>
    <name evidence="2" type="ORF">GCM10010315_52990</name>
</gene>
<dbReference type="Proteomes" id="UP001500886">
    <property type="component" value="Unassembled WGS sequence"/>
</dbReference>
<reference evidence="3" key="1">
    <citation type="journal article" date="2019" name="Int. J. Syst. Evol. Microbiol.">
        <title>The Global Catalogue of Microorganisms (GCM) 10K type strain sequencing project: providing services to taxonomists for standard genome sequencing and annotation.</title>
        <authorList>
            <consortium name="The Broad Institute Genomics Platform"/>
            <consortium name="The Broad Institute Genome Sequencing Center for Infectious Disease"/>
            <person name="Wu L."/>
            <person name="Ma J."/>
        </authorList>
    </citation>
    <scope>NUCLEOTIDE SEQUENCE [LARGE SCALE GENOMIC DNA]</scope>
    <source>
        <strain evidence="3">JCM 4542</strain>
    </source>
</reference>
<accession>A0ABP6GKA3</accession>
<dbReference type="Gene3D" id="3.10.180.10">
    <property type="entry name" value="2,3-Dihydroxybiphenyl 1,2-Dioxygenase, domain 1"/>
    <property type="match status" value="1"/>
</dbReference>
<name>A0ABP6GKA3_9ACTN</name>
<evidence type="ECO:0000259" key="1">
    <source>
        <dbReference type="PROSITE" id="PS51819"/>
    </source>
</evidence>
<feature type="domain" description="VOC" evidence="1">
    <location>
        <begin position="5"/>
        <end position="134"/>
    </location>
</feature>
<dbReference type="InterPro" id="IPR037523">
    <property type="entry name" value="VOC_core"/>
</dbReference>
<proteinExistence type="predicted"/>
<dbReference type="InterPro" id="IPR058997">
    <property type="entry name" value="YycE-like_C"/>
</dbReference>
<protein>
    <submittedName>
        <fullName evidence="2">VOC family protein</fullName>
    </submittedName>
</protein>
<dbReference type="InterPro" id="IPR029068">
    <property type="entry name" value="Glyas_Bleomycin-R_OHBP_Dase"/>
</dbReference>
<evidence type="ECO:0000313" key="2">
    <source>
        <dbReference type="EMBL" id="GAA2724094.1"/>
    </source>
</evidence>
<dbReference type="SUPFAM" id="SSF54593">
    <property type="entry name" value="Glyoxalase/Bleomycin resistance protein/Dihydroxybiphenyl dioxygenase"/>
    <property type="match status" value="1"/>
</dbReference>
<dbReference type="InterPro" id="IPR058998">
    <property type="entry name" value="YycE-like_N"/>
</dbReference>
<dbReference type="Pfam" id="PF22658">
    <property type="entry name" value="YycE-like_N"/>
    <property type="match status" value="1"/>
</dbReference>
<sequence length="150" mass="16347">MPVNGQAHVRIARPSRDLAAVERFYTGGLGLSVLFRKTAEEGAPPAEAHALLMVGWPDAGWHLELVASPDGFPQPAPTVEDLLVIYAGEEVPEELVARLEEHGGKRVPAHNPYWDTWGVTVEDPDGYRLVLSTRTWSNADLTTNLRGLGS</sequence>